<reference evidence="1 2" key="1">
    <citation type="journal article" date="2015" name="Genome Announc.">
        <title>Draft Genome Sequence of Clostridium tyrobutyricum Strain DIVETGP, Isolated from Cow's Milk for Grana Padano Production.</title>
        <authorList>
            <person name="Soggiu A."/>
            <person name="Piras C."/>
            <person name="Gaiarsa S."/>
            <person name="Sassera D."/>
            <person name="Roncada P."/>
            <person name="Bendixen E."/>
            <person name="Brasca M."/>
            <person name="Bonizzi L."/>
        </authorList>
    </citation>
    <scope>NUCLEOTIDE SEQUENCE [LARGE SCALE GENOMIC DNA]</scope>
    <source>
        <strain evidence="1 2">DIVETGP</strain>
    </source>
</reference>
<protein>
    <submittedName>
        <fullName evidence="1">Exported protein</fullName>
    </submittedName>
</protein>
<dbReference type="EMBL" id="CBXI010000040">
    <property type="protein sequence ID" value="CDL92338.1"/>
    <property type="molecule type" value="Genomic_DNA"/>
</dbReference>
<keyword evidence="2" id="KW-1185">Reference proteome</keyword>
<dbReference type="Proteomes" id="UP000019482">
    <property type="component" value="Unassembled WGS sequence"/>
</dbReference>
<evidence type="ECO:0000313" key="1">
    <source>
        <dbReference type="EMBL" id="CDL92338.1"/>
    </source>
</evidence>
<accession>W6N6M9</accession>
<dbReference type="AlphaFoldDB" id="W6N6M9"/>
<dbReference type="GeneID" id="29420263"/>
<sequence>MKKFICLIIFILFASIIILQQFNLNKSKDINYAVEQYFTTGIFNKYKMYDVSNKTLYFSNGVDAFVKVNGLSNGKSHRSINYEVFLEKNKKGIWKVYKVYPY</sequence>
<organism evidence="1 2">
    <name type="scientific">Clostridium tyrobutyricum DIVETGP</name>
    <dbReference type="NCBI Taxonomy" id="1408889"/>
    <lineage>
        <taxon>Bacteria</taxon>
        <taxon>Bacillati</taxon>
        <taxon>Bacillota</taxon>
        <taxon>Clostridia</taxon>
        <taxon>Eubacteriales</taxon>
        <taxon>Clostridiaceae</taxon>
        <taxon>Clostridium</taxon>
    </lineage>
</organism>
<proteinExistence type="predicted"/>
<comment type="caution">
    <text evidence="1">The sequence shown here is derived from an EMBL/GenBank/DDBJ whole genome shotgun (WGS) entry which is preliminary data.</text>
</comment>
<name>W6N6M9_CLOTY</name>
<evidence type="ECO:0000313" key="2">
    <source>
        <dbReference type="Proteomes" id="UP000019482"/>
    </source>
</evidence>
<dbReference type="RefSeq" id="WP_017895163.1">
    <property type="nucleotide sequence ID" value="NZ_CBXI010000040.1"/>
</dbReference>
<gene>
    <name evidence="1" type="ORF">CTDIVETGP_2408</name>
</gene>
<dbReference type="OrthoDB" id="1932269at2"/>